<reference evidence="3" key="1">
    <citation type="submission" date="2019-09" db="EMBL/GenBank/DDBJ databases">
        <title>Draft genome information of white flower Hibiscus syriacus.</title>
        <authorList>
            <person name="Kim Y.-M."/>
        </authorList>
    </citation>
    <scope>NUCLEOTIDE SEQUENCE [LARGE SCALE GENOMIC DNA]</scope>
    <source>
        <strain evidence="3">YM2019G1</strain>
    </source>
</reference>
<feature type="domain" description="Very-long-chain aldehyde decarbonylase CER1-like C-terminal" evidence="2">
    <location>
        <begin position="144"/>
        <end position="193"/>
    </location>
</feature>
<dbReference type="InterPro" id="IPR021940">
    <property type="entry name" value="CER1-like_C"/>
</dbReference>
<evidence type="ECO:0000259" key="2">
    <source>
        <dbReference type="Pfam" id="PF12076"/>
    </source>
</evidence>
<organism evidence="3 4">
    <name type="scientific">Hibiscus syriacus</name>
    <name type="common">Rose of Sharon</name>
    <dbReference type="NCBI Taxonomy" id="106335"/>
    <lineage>
        <taxon>Eukaryota</taxon>
        <taxon>Viridiplantae</taxon>
        <taxon>Streptophyta</taxon>
        <taxon>Embryophyta</taxon>
        <taxon>Tracheophyta</taxon>
        <taxon>Spermatophyta</taxon>
        <taxon>Magnoliopsida</taxon>
        <taxon>eudicotyledons</taxon>
        <taxon>Gunneridae</taxon>
        <taxon>Pentapetalae</taxon>
        <taxon>rosids</taxon>
        <taxon>malvids</taxon>
        <taxon>Malvales</taxon>
        <taxon>Malvaceae</taxon>
        <taxon>Malvoideae</taxon>
        <taxon>Hibiscus</taxon>
    </lineage>
</organism>
<protein>
    <submittedName>
        <fullName evidence="3">NAD-dependent malic enzyme 1</fullName>
    </submittedName>
</protein>
<dbReference type="AlphaFoldDB" id="A0A6A2X0I3"/>
<dbReference type="GO" id="GO:0016020">
    <property type="term" value="C:membrane"/>
    <property type="evidence" value="ECO:0007669"/>
    <property type="project" value="UniProtKB-SubCell"/>
</dbReference>
<name>A0A6A2X0I3_HIBSY</name>
<proteinExistence type="predicted"/>
<sequence length="215" mass="23950">MTQWTKVVIACTEVRGASNAPHHANPFIISDLGSPPPPQNPTLHLLSTHASYGLSHCVPCYLPGLVYRLKWKREAINKLIEEAILEAEEKAKRSVMKLMSRVESINGYGGVYLEKHSNHKVKLVDGSSFAVAVVLNTIPKGTTQNWLPRRAMSTWRAAGIVHALEGWEEHECGYSMSNIDKAWKASLKHGFQPLCHNSIKILNILSANRVRILVL</sequence>
<dbReference type="EMBL" id="VEPZ02001720">
    <property type="protein sequence ID" value="KAE8661670.1"/>
    <property type="molecule type" value="Genomic_DNA"/>
</dbReference>
<evidence type="ECO:0000313" key="3">
    <source>
        <dbReference type="EMBL" id="KAE8661670.1"/>
    </source>
</evidence>
<gene>
    <name evidence="3" type="ORF">F3Y22_tig00113725pilonHSYRG01745</name>
</gene>
<evidence type="ECO:0000256" key="1">
    <source>
        <dbReference type="ARBA" id="ARBA00004141"/>
    </source>
</evidence>
<accession>A0A6A2X0I3</accession>
<evidence type="ECO:0000313" key="4">
    <source>
        <dbReference type="Proteomes" id="UP000436088"/>
    </source>
</evidence>
<keyword evidence="4" id="KW-1185">Reference proteome</keyword>
<comment type="subcellular location">
    <subcellularLocation>
        <location evidence="1">Membrane</location>
        <topology evidence="1">Multi-pass membrane protein</topology>
    </subcellularLocation>
</comment>
<comment type="caution">
    <text evidence="3">The sequence shown here is derived from an EMBL/GenBank/DDBJ whole genome shotgun (WGS) entry which is preliminary data.</text>
</comment>
<dbReference type="Pfam" id="PF12076">
    <property type="entry name" value="CER1-like_C"/>
    <property type="match status" value="1"/>
</dbReference>
<dbReference type="Proteomes" id="UP000436088">
    <property type="component" value="Unassembled WGS sequence"/>
</dbReference>